<evidence type="ECO:0000256" key="2">
    <source>
        <dbReference type="SAM" id="Phobius"/>
    </source>
</evidence>
<dbReference type="PANTHER" id="PTHR34475">
    <property type="match status" value="1"/>
</dbReference>
<sequence>MSVGEAIAAARTRAGLSLETVADRTRIRRTVVAAIEKDDFSLCMGDVYARGHIRSIARVVGADPEPLVAQFDAEVAHPAASLLPGDGVDLVGGLERRSRPLNWSALLVASLVLVLAYGGWTLLRPGSSDGGRPVSQSQLPATATVVATPQASASAPAPSAPHASSSARATPAHRAGVSVSIAASRGPSWVRATSSGGTTLFEGMVAKGRTQQFTDRKQVTIVVGNAGAVVLTVNGKDVGPLGGRGQVASVAFGPTDPT</sequence>
<keyword evidence="2" id="KW-1133">Transmembrane helix</keyword>
<dbReference type="Pfam" id="PF13413">
    <property type="entry name" value="HTH_25"/>
    <property type="match status" value="1"/>
</dbReference>
<reference evidence="4 5" key="1">
    <citation type="submission" date="2018-10" db="EMBL/GenBank/DDBJ databases">
        <title>Genomic Encyclopedia of Archaeal and Bacterial Type Strains, Phase II (KMG-II): from individual species to whole genera.</title>
        <authorList>
            <person name="Goeker M."/>
        </authorList>
    </citation>
    <scope>NUCLEOTIDE SEQUENCE [LARGE SCALE GENOMIC DNA]</scope>
    <source>
        <strain evidence="4 5">RP-AC37</strain>
    </source>
</reference>
<dbReference type="GO" id="GO:0003677">
    <property type="term" value="F:DNA binding"/>
    <property type="evidence" value="ECO:0007669"/>
    <property type="project" value="InterPro"/>
</dbReference>
<name>A0A420XRF5_9ACTN</name>
<dbReference type="InterPro" id="IPR025194">
    <property type="entry name" value="RodZ-like_C"/>
</dbReference>
<dbReference type="CDD" id="cd00093">
    <property type="entry name" value="HTH_XRE"/>
    <property type="match status" value="1"/>
</dbReference>
<evidence type="ECO:0000313" key="5">
    <source>
        <dbReference type="Proteomes" id="UP000281955"/>
    </source>
</evidence>
<gene>
    <name evidence="4" type="ORF">CLV35_1106</name>
</gene>
<dbReference type="Pfam" id="PF13464">
    <property type="entry name" value="RodZ_C"/>
    <property type="match status" value="1"/>
</dbReference>
<dbReference type="InterPro" id="IPR010982">
    <property type="entry name" value="Lambda_DNA-bd_dom_sf"/>
</dbReference>
<dbReference type="Proteomes" id="UP000281955">
    <property type="component" value="Unassembled WGS sequence"/>
</dbReference>
<evidence type="ECO:0000256" key="1">
    <source>
        <dbReference type="SAM" id="MobiDB-lite"/>
    </source>
</evidence>
<dbReference type="Gene3D" id="1.10.260.40">
    <property type="entry name" value="lambda repressor-like DNA-binding domains"/>
    <property type="match status" value="1"/>
</dbReference>
<organism evidence="4 5">
    <name type="scientific">Motilibacter peucedani</name>
    <dbReference type="NCBI Taxonomy" id="598650"/>
    <lineage>
        <taxon>Bacteria</taxon>
        <taxon>Bacillati</taxon>
        <taxon>Actinomycetota</taxon>
        <taxon>Actinomycetes</taxon>
        <taxon>Motilibacterales</taxon>
        <taxon>Motilibacteraceae</taxon>
        <taxon>Motilibacter</taxon>
    </lineage>
</organism>
<evidence type="ECO:0000259" key="3">
    <source>
        <dbReference type="Pfam" id="PF13464"/>
    </source>
</evidence>
<dbReference type="SUPFAM" id="SSF47413">
    <property type="entry name" value="lambda repressor-like DNA-binding domains"/>
    <property type="match status" value="1"/>
</dbReference>
<dbReference type="AlphaFoldDB" id="A0A420XRF5"/>
<proteinExistence type="predicted"/>
<dbReference type="PANTHER" id="PTHR34475:SF1">
    <property type="entry name" value="CYTOSKELETON PROTEIN RODZ"/>
    <property type="match status" value="1"/>
</dbReference>
<feature type="domain" description="Cytoskeleton protein RodZ-like C-terminal" evidence="3">
    <location>
        <begin position="185"/>
        <end position="250"/>
    </location>
</feature>
<keyword evidence="5" id="KW-1185">Reference proteome</keyword>
<evidence type="ECO:0000313" key="4">
    <source>
        <dbReference type="EMBL" id="RKS77420.1"/>
    </source>
</evidence>
<dbReference type="InParanoid" id="A0A420XRF5"/>
<dbReference type="RefSeq" id="WP_183061741.1">
    <property type="nucleotide sequence ID" value="NZ_RBWV01000010.1"/>
</dbReference>
<dbReference type="EMBL" id="RBWV01000010">
    <property type="protein sequence ID" value="RKS77420.1"/>
    <property type="molecule type" value="Genomic_DNA"/>
</dbReference>
<protein>
    <submittedName>
        <fullName evidence="4">Cytoskeletal protein RodZ</fullName>
    </submittedName>
</protein>
<comment type="caution">
    <text evidence="4">The sequence shown here is derived from an EMBL/GenBank/DDBJ whole genome shotgun (WGS) entry which is preliminary data.</text>
</comment>
<keyword evidence="2" id="KW-0812">Transmembrane</keyword>
<keyword evidence="2" id="KW-0472">Membrane</keyword>
<feature type="transmembrane region" description="Helical" evidence="2">
    <location>
        <begin position="103"/>
        <end position="123"/>
    </location>
</feature>
<feature type="region of interest" description="Disordered" evidence="1">
    <location>
        <begin position="147"/>
        <end position="171"/>
    </location>
</feature>
<accession>A0A420XRF5</accession>
<dbReference type="InterPro" id="IPR050400">
    <property type="entry name" value="Bact_Cytoskel_RodZ"/>
</dbReference>
<dbReference type="InterPro" id="IPR001387">
    <property type="entry name" value="Cro/C1-type_HTH"/>
</dbReference>